<dbReference type="Proteomes" id="UP000236641">
    <property type="component" value="Unassembled WGS sequence"/>
</dbReference>
<evidence type="ECO:0000313" key="2">
    <source>
        <dbReference type="Proteomes" id="UP000236641"/>
    </source>
</evidence>
<sequence>MKIVIFLLLSIFLFKCKNDEVFKLKDEISSLKAENDSLNNIIRNKFIFDNADLRIIPSIKNSKTLDSKFEGELVIVGFNDDDITILNGEWNYKNSQYENGDTIKNHYGAYKLNLDKVKNDTLNFYVKIDNKYGSRSYDSIMSYPYEGFWKLK</sequence>
<protein>
    <submittedName>
        <fullName evidence="1">Uncharacterized protein</fullName>
    </submittedName>
</protein>
<dbReference type="RefSeq" id="WP_103052665.1">
    <property type="nucleotide sequence ID" value="NZ_POWF01000008.1"/>
</dbReference>
<accession>A0A2K1DWM2</accession>
<comment type="caution">
    <text evidence="1">The sequence shown here is derived from an EMBL/GenBank/DDBJ whole genome shotgun (WGS) entry which is preliminary data.</text>
</comment>
<name>A0A2K1DWM2_9FLAO</name>
<proteinExistence type="predicted"/>
<evidence type="ECO:0000313" key="1">
    <source>
        <dbReference type="EMBL" id="PNQ72421.1"/>
    </source>
</evidence>
<dbReference type="AlphaFoldDB" id="A0A2K1DWM2"/>
<keyword evidence="2" id="KW-1185">Reference proteome</keyword>
<dbReference type="OrthoDB" id="1438627at2"/>
<reference evidence="1 2" key="1">
    <citation type="submission" date="2018-01" db="EMBL/GenBank/DDBJ databases">
        <title>The draft genome of Hanstruepera neustonica JCM19743.</title>
        <authorList>
            <person name="He R.-H."/>
            <person name="Du Z.-J."/>
        </authorList>
    </citation>
    <scope>NUCLEOTIDE SEQUENCE [LARGE SCALE GENOMIC DNA]</scope>
    <source>
        <strain evidence="1 2">JCM19743</strain>
    </source>
</reference>
<organism evidence="1 2">
    <name type="scientific">Hanstruepera neustonica</name>
    <dbReference type="NCBI Taxonomy" id="1445657"/>
    <lineage>
        <taxon>Bacteria</taxon>
        <taxon>Pseudomonadati</taxon>
        <taxon>Bacteroidota</taxon>
        <taxon>Flavobacteriia</taxon>
        <taxon>Flavobacteriales</taxon>
        <taxon>Flavobacteriaceae</taxon>
        <taxon>Hanstruepera</taxon>
    </lineage>
</organism>
<dbReference type="EMBL" id="POWF01000008">
    <property type="protein sequence ID" value="PNQ72421.1"/>
    <property type="molecule type" value="Genomic_DNA"/>
</dbReference>
<gene>
    <name evidence="1" type="ORF">C1T31_11545</name>
</gene>